<sequence length="480" mass="56746">MKRKIQTAFLIFPNSLFPGVKFECDKIFVLEEPLFFKPKNYQISKIKLAYHRATLKYYFDQLDHPEKEYVEYAKVGNYESISEYEITYYDTMDKELEAKIKAAFPNSRALESPLFLLTRRECLNYFGKEKKRFVQQHFFEYVKGKMGVLRNVASHDGENRNPLPKNHSFKFKLPSFDTSYHMEAQGYINSHPEFQAHLGDITQVVRYPISQEQAEQHFNEFLDNKVINFGPYEDAIDKKESILFHSFISVPLNVGILSPKWVLDAIMARTNIPMNSLEGYVRQLIGWREYMRGLYVSFDLQGSNHFSHKGKLNWDYWNGNKPTGIPILDNEIKKVMKLGYCHHIPRLCIFLNIFNLLEIELEQVVKWFSQFVCMDAYPWVMYSNIAAMGYYDTRFMQKPYLTASAYLLKMSDYEKGPWCDIWNALFYRFLHAHKGDLKGGASVYLRNLAHFEKKNEMEQSKILKTAENFINKVTEKYFFF</sequence>
<dbReference type="Gene3D" id="1.25.40.80">
    <property type="match status" value="1"/>
</dbReference>
<protein>
    <recommendedName>
        <fullName evidence="3">Cryptochrome/photolyase family protein</fullName>
    </recommendedName>
</protein>
<evidence type="ECO:0000313" key="2">
    <source>
        <dbReference type="Proteomes" id="UP001210925"/>
    </source>
</evidence>
<comment type="caution">
    <text evidence="1">The sequence shown here is derived from an EMBL/GenBank/DDBJ whole genome shotgun (WGS) entry which is preliminary data.</text>
</comment>
<evidence type="ECO:0000313" key="1">
    <source>
        <dbReference type="EMBL" id="KAJ3256133.1"/>
    </source>
</evidence>
<dbReference type="InterPro" id="IPR036134">
    <property type="entry name" value="Crypto/Photolyase_FAD-like_sf"/>
</dbReference>
<name>A0AAD5Y354_9FUNG</name>
<reference evidence="1" key="1">
    <citation type="submission" date="2020-05" db="EMBL/GenBank/DDBJ databases">
        <title>Phylogenomic resolution of chytrid fungi.</title>
        <authorList>
            <person name="Stajich J.E."/>
            <person name="Amses K."/>
            <person name="Simmons R."/>
            <person name="Seto K."/>
            <person name="Myers J."/>
            <person name="Bonds A."/>
            <person name="Quandt C.A."/>
            <person name="Barry K."/>
            <person name="Liu P."/>
            <person name="Grigoriev I."/>
            <person name="Longcore J.E."/>
            <person name="James T.Y."/>
        </authorList>
    </citation>
    <scope>NUCLEOTIDE SEQUENCE</scope>
    <source>
        <strain evidence="1">PLAUS21</strain>
    </source>
</reference>
<dbReference type="PANTHER" id="PTHR38657">
    <property type="entry name" value="SLR1343 PROTEIN"/>
    <property type="match status" value="1"/>
</dbReference>
<keyword evidence="2" id="KW-1185">Reference proteome</keyword>
<evidence type="ECO:0008006" key="3">
    <source>
        <dbReference type="Google" id="ProtNLM"/>
    </source>
</evidence>
<accession>A0AAD5Y354</accession>
<gene>
    <name evidence="1" type="ORF">HK103_005702</name>
</gene>
<dbReference type="SUPFAM" id="SSF48173">
    <property type="entry name" value="Cryptochrome/photolyase FAD-binding domain"/>
    <property type="match status" value="1"/>
</dbReference>
<dbReference type="InterPro" id="IPR052551">
    <property type="entry name" value="UV-DNA_repair_photolyase"/>
</dbReference>
<dbReference type="Gene3D" id="1.10.579.10">
    <property type="entry name" value="DNA Cyclobutane Dipyrimidine Photolyase, subunit A, domain 3"/>
    <property type="match status" value="1"/>
</dbReference>
<dbReference type="InterPro" id="IPR007357">
    <property type="entry name" value="PhrB-like"/>
</dbReference>
<proteinExistence type="predicted"/>
<dbReference type="EMBL" id="JADGKB010000055">
    <property type="protein sequence ID" value="KAJ3256133.1"/>
    <property type="molecule type" value="Genomic_DNA"/>
</dbReference>
<dbReference type="Proteomes" id="UP001210925">
    <property type="component" value="Unassembled WGS sequence"/>
</dbReference>
<dbReference type="PANTHER" id="PTHR38657:SF1">
    <property type="entry name" value="SLR1343 PROTEIN"/>
    <property type="match status" value="1"/>
</dbReference>
<dbReference type="Pfam" id="PF04244">
    <property type="entry name" value="DPRP"/>
    <property type="match status" value="1"/>
</dbReference>
<organism evidence="1 2">
    <name type="scientific">Boothiomyces macroporosus</name>
    <dbReference type="NCBI Taxonomy" id="261099"/>
    <lineage>
        <taxon>Eukaryota</taxon>
        <taxon>Fungi</taxon>
        <taxon>Fungi incertae sedis</taxon>
        <taxon>Chytridiomycota</taxon>
        <taxon>Chytridiomycota incertae sedis</taxon>
        <taxon>Chytridiomycetes</taxon>
        <taxon>Rhizophydiales</taxon>
        <taxon>Terramycetaceae</taxon>
        <taxon>Boothiomyces</taxon>
    </lineage>
</organism>
<dbReference type="AlphaFoldDB" id="A0AAD5Y354"/>
<dbReference type="Gene3D" id="1.10.10.1710">
    <property type="entry name" value="Deoxyribodipyrimidine photolyase-related"/>
    <property type="match status" value="1"/>
</dbReference>